<dbReference type="Proteomes" id="UP000292686">
    <property type="component" value="Unassembled WGS sequence"/>
</dbReference>
<name>A0A4Q2M5U1_9MICO</name>
<comment type="caution">
    <text evidence="2">The sequence shown here is derived from an EMBL/GenBank/DDBJ whole genome shotgun (WGS) entry which is preliminary data.</text>
</comment>
<dbReference type="PROSITE" id="PS50943">
    <property type="entry name" value="HTH_CROC1"/>
    <property type="match status" value="1"/>
</dbReference>
<dbReference type="Pfam" id="PF01381">
    <property type="entry name" value="HTH_3"/>
    <property type="match status" value="1"/>
</dbReference>
<dbReference type="OrthoDB" id="5115082at2"/>
<dbReference type="AlphaFoldDB" id="A0A4Q2M5U1"/>
<dbReference type="CDD" id="cd00093">
    <property type="entry name" value="HTH_XRE"/>
    <property type="match status" value="1"/>
</dbReference>
<reference evidence="2 3" key="1">
    <citation type="submission" date="2019-01" db="EMBL/GenBank/DDBJ databases">
        <title>Agromyces.</title>
        <authorList>
            <person name="Li J."/>
        </authorList>
    </citation>
    <scope>NUCLEOTIDE SEQUENCE [LARGE SCALE GENOMIC DNA]</scope>
    <source>
        <strain evidence="2 3">DSM 23870</strain>
    </source>
</reference>
<dbReference type="InterPro" id="IPR010982">
    <property type="entry name" value="Lambda_DNA-bd_dom_sf"/>
</dbReference>
<evidence type="ECO:0000313" key="2">
    <source>
        <dbReference type="EMBL" id="RXZ85142.1"/>
    </source>
</evidence>
<keyword evidence="3" id="KW-1185">Reference proteome</keyword>
<accession>A0A4Q2M5U1</accession>
<proteinExistence type="predicted"/>
<protein>
    <submittedName>
        <fullName evidence="2">Helix-turn-helix domain-containing protein</fullName>
    </submittedName>
</protein>
<dbReference type="SUPFAM" id="SSF47413">
    <property type="entry name" value="lambda repressor-like DNA-binding domains"/>
    <property type="match status" value="1"/>
</dbReference>
<sequence length="209" mass="24050">MGANPCVRNSSYSYNQRMSDLIRSARRRAGLTGTELADRLGVSVAAVSQMERSERDGRIQIHTLERALDAMGERLQLAAKPQSPLDAYAPESVTRELNKALDSRDTAFALRLLTRAASVVRENAQSFEQAELEYRPSELADRRWEQLFRALYGDALPAERRPTWALPERLDRRWYVSQFEPLRERAKESTPQRLRELNIFIDERSLTRA</sequence>
<evidence type="ECO:0000313" key="3">
    <source>
        <dbReference type="Proteomes" id="UP000292686"/>
    </source>
</evidence>
<dbReference type="InterPro" id="IPR001387">
    <property type="entry name" value="Cro/C1-type_HTH"/>
</dbReference>
<dbReference type="GO" id="GO:0003677">
    <property type="term" value="F:DNA binding"/>
    <property type="evidence" value="ECO:0007669"/>
    <property type="project" value="InterPro"/>
</dbReference>
<dbReference type="SMART" id="SM00530">
    <property type="entry name" value="HTH_XRE"/>
    <property type="match status" value="1"/>
</dbReference>
<dbReference type="EMBL" id="SDPM01000012">
    <property type="protein sequence ID" value="RXZ85142.1"/>
    <property type="molecule type" value="Genomic_DNA"/>
</dbReference>
<gene>
    <name evidence="2" type="ORF">ESP50_16560</name>
</gene>
<feature type="domain" description="HTH cro/C1-type" evidence="1">
    <location>
        <begin position="22"/>
        <end position="74"/>
    </location>
</feature>
<dbReference type="Gene3D" id="1.10.260.40">
    <property type="entry name" value="lambda repressor-like DNA-binding domains"/>
    <property type="match status" value="1"/>
</dbReference>
<organism evidence="2 3">
    <name type="scientific">Agromyces atrinae</name>
    <dbReference type="NCBI Taxonomy" id="592376"/>
    <lineage>
        <taxon>Bacteria</taxon>
        <taxon>Bacillati</taxon>
        <taxon>Actinomycetota</taxon>
        <taxon>Actinomycetes</taxon>
        <taxon>Micrococcales</taxon>
        <taxon>Microbacteriaceae</taxon>
        <taxon>Agromyces</taxon>
    </lineage>
</organism>
<evidence type="ECO:0000259" key="1">
    <source>
        <dbReference type="PROSITE" id="PS50943"/>
    </source>
</evidence>